<name>A0ABQ9H976_9NEOP</name>
<sequence>MFESLKLLRKIHFGNPLFEAWLWFIHSQASTFHDSVKLIEGENVNICYVIEQLSKLKLSLKSRID</sequence>
<dbReference type="Proteomes" id="UP001159363">
    <property type="component" value="Chromosome 5"/>
</dbReference>
<proteinExistence type="predicted"/>
<keyword evidence="2" id="KW-1185">Reference proteome</keyword>
<evidence type="ECO:0000313" key="1">
    <source>
        <dbReference type="EMBL" id="KAJ8880858.1"/>
    </source>
</evidence>
<organism evidence="1 2">
    <name type="scientific">Dryococelus australis</name>
    <dbReference type="NCBI Taxonomy" id="614101"/>
    <lineage>
        <taxon>Eukaryota</taxon>
        <taxon>Metazoa</taxon>
        <taxon>Ecdysozoa</taxon>
        <taxon>Arthropoda</taxon>
        <taxon>Hexapoda</taxon>
        <taxon>Insecta</taxon>
        <taxon>Pterygota</taxon>
        <taxon>Neoptera</taxon>
        <taxon>Polyneoptera</taxon>
        <taxon>Phasmatodea</taxon>
        <taxon>Verophasmatodea</taxon>
        <taxon>Anareolatae</taxon>
        <taxon>Phasmatidae</taxon>
        <taxon>Eurycanthinae</taxon>
        <taxon>Dryococelus</taxon>
    </lineage>
</organism>
<protein>
    <submittedName>
        <fullName evidence="1">Uncharacterized protein</fullName>
    </submittedName>
</protein>
<comment type="caution">
    <text evidence="1">The sequence shown here is derived from an EMBL/GenBank/DDBJ whole genome shotgun (WGS) entry which is preliminary data.</text>
</comment>
<evidence type="ECO:0000313" key="2">
    <source>
        <dbReference type="Proteomes" id="UP001159363"/>
    </source>
</evidence>
<reference evidence="1 2" key="1">
    <citation type="submission" date="2023-02" db="EMBL/GenBank/DDBJ databases">
        <title>LHISI_Scaffold_Assembly.</title>
        <authorList>
            <person name="Stuart O.P."/>
            <person name="Cleave R."/>
            <person name="Magrath M.J.L."/>
            <person name="Mikheyev A.S."/>
        </authorList>
    </citation>
    <scope>NUCLEOTIDE SEQUENCE [LARGE SCALE GENOMIC DNA]</scope>
    <source>
        <strain evidence="1">Daus_M_001</strain>
        <tissue evidence="1">Leg muscle</tissue>
    </source>
</reference>
<accession>A0ABQ9H976</accession>
<gene>
    <name evidence="1" type="ORF">PR048_017330</name>
</gene>
<dbReference type="EMBL" id="JARBHB010000006">
    <property type="protein sequence ID" value="KAJ8880858.1"/>
    <property type="molecule type" value="Genomic_DNA"/>
</dbReference>